<keyword evidence="2" id="KW-1185">Reference proteome</keyword>
<protein>
    <submittedName>
        <fullName evidence="1">Uncharacterized protein</fullName>
    </submittedName>
</protein>
<dbReference type="Proteomes" id="UP001516400">
    <property type="component" value="Unassembled WGS sequence"/>
</dbReference>
<gene>
    <name evidence="1" type="ORF">HHI36_017495</name>
</gene>
<dbReference type="PANTHER" id="PTHR46114:SF2">
    <property type="entry name" value="CULLIN N-TERMINAL DOMAIN-CONTAINING PROTEIN"/>
    <property type="match status" value="1"/>
</dbReference>
<evidence type="ECO:0000313" key="1">
    <source>
        <dbReference type="EMBL" id="KAL3279989.1"/>
    </source>
</evidence>
<reference evidence="1 2" key="1">
    <citation type="journal article" date="2021" name="BMC Biol.">
        <title>Horizontally acquired antibacterial genes associated with adaptive radiation of ladybird beetles.</title>
        <authorList>
            <person name="Li H.S."/>
            <person name="Tang X.F."/>
            <person name="Huang Y.H."/>
            <person name="Xu Z.Y."/>
            <person name="Chen M.L."/>
            <person name="Du X.Y."/>
            <person name="Qiu B.Y."/>
            <person name="Chen P.T."/>
            <person name="Zhang W."/>
            <person name="Slipinski A."/>
            <person name="Escalona H.E."/>
            <person name="Waterhouse R.M."/>
            <person name="Zwick A."/>
            <person name="Pang H."/>
        </authorList>
    </citation>
    <scope>NUCLEOTIDE SEQUENCE [LARGE SCALE GENOMIC DNA]</scope>
    <source>
        <strain evidence="1">SYSU2018</strain>
    </source>
</reference>
<dbReference type="PANTHER" id="PTHR46114">
    <property type="entry name" value="APPLE DOMAIN-CONTAINING PROTEIN"/>
    <property type="match status" value="1"/>
</dbReference>
<sequence length="109" mass="12367">MKNSVETMNKDGDVFKYLKEVFPKLSDAKLNEGIFMGAVYITEKLTNQELRAWNSFISIVRGFLGNNIDANYQQLANRLLDAYKSLGGRMSLKIHFLHSHLSPTKISGQ</sequence>
<name>A0ABD2NN31_9CUCU</name>
<organism evidence="1 2">
    <name type="scientific">Cryptolaemus montrouzieri</name>
    <dbReference type="NCBI Taxonomy" id="559131"/>
    <lineage>
        <taxon>Eukaryota</taxon>
        <taxon>Metazoa</taxon>
        <taxon>Ecdysozoa</taxon>
        <taxon>Arthropoda</taxon>
        <taxon>Hexapoda</taxon>
        <taxon>Insecta</taxon>
        <taxon>Pterygota</taxon>
        <taxon>Neoptera</taxon>
        <taxon>Endopterygota</taxon>
        <taxon>Coleoptera</taxon>
        <taxon>Polyphaga</taxon>
        <taxon>Cucujiformia</taxon>
        <taxon>Coccinelloidea</taxon>
        <taxon>Coccinellidae</taxon>
        <taxon>Scymninae</taxon>
        <taxon>Scymnini</taxon>
        <taxon>Cryptolaemus</taxon>
    </lineage>
</organism>
<proteinExistence type="predicted"/>
<dbReference type="EMBL" id="JABFTP020000124">
    <property type="protein sequence ID" value="KAL3279989.1"/>
    <property type="molecule type" value="Genomic_DNA"/>
</dbReference>
<comment type="caution">
    <text evidence="1">The sequence shown here is derived from an EMBL/GenBank/DDBJ whole genome shotgun (WGS) entry which is preliminary data.</text>
</comment>
<accession>A0ABD2NN31</accession>
<dbReference type="AlphaFoldDB" id="A0ABD2NN31"/>
<evidence type="ECO:0000313" key="2">
    <source>
        <dbReference type="Proteomes" id="UP001516400"/>
    </source>
</evidence>